<organism evidence="3 4">
    <name type="scientific">Natranaerobius trueperi</name>
    <dbReference type="NCBI Taxonomy" id="759412"/>
    <lineage>
        <taxon>Bacteria</taxon>
        <taxon>Bacillati</taxon>
        <taxon>Bacillota</taxon>
        <taxon>Clostridia</taxon>
        <taxon>Natranaerobiales</taxon>
        <taxon>Natranaerobiaceae</taxon>
        <taxon>Natranaerobius</taxon>
    </lineage>
</organism>
<keyword evidence="4" id="KW-1185">Reference proteome</keyword>
<evidence type="ECO:0000256" key="1">
    <source>
        <dbReference type="SAM" id="MobiDB-lite"/>
    </source>
</evidence>
<proteinExistence type="predicted"/>
<dbReference type="Pfam" id="PF04205">
    <property type="entry name" value="FMN_bind"/>
    <property type="match status" value="1"/>
</dbReference>
<dbReference type="GO" id="GO:0016020">
    <property type="term" value="C:membrane"/>
    <property type="evidence" value="ECO:0007669"/>
    <property type="project" value="InterPro"/>
</dbReference>
<name>A0A226BXN8_9FIRM</name>
<feature type="region of interest" description="Disordered" evidence="1">
    <location>
        <begin position="49"/>
        <end position="77"/>
    </location>
</feature>
<evidence type="ECO:0000313" key="3">
    <source>
        <dbReference type="EMBL" id="OWZ83542.1"/>
    </source>
</evidence>
<reference evidence="3 4" key="1">
    <citation type="submission" date="2017-06" db="EMBL/GenBank/DDBJ databases">
        <title>Draft Genome Sequence of Natranaerobius trueperi halophilic, alkalithermophilic bacteria from soda lakes.</title>
        <authorList>
            <person name="Zhao B."/>
        </authorList>
    </citation>
    <scope>NUCLEOTIDE SEQUENCE [LARGE SCALE GENOMIC DNA]</scope>
    <source>
        <strain evidence="3 4">DSM 18760</strain>
    </source>
</reference>
<dbReference type="GO" id="GO:0010181">
    <property type="term" value="F:FMN binding"/>
    <property type="evidence" value="ECO:0007669"/>
    <property type="project" value="InterPro"/>
</dbReference>
<dbReference type="Gene3D" id="3.90.1010.20">
    <property type="match status" value="1"/>
</dbReference>
<feature type="domain" description="FMN-binding" evidence="2">
    <location>
        <begin position="6"/>
        <end position="76"/>
    </location>
</feature>
<protein>
    <recommendedName>
        <fullName evidence="2">FMN-binding domain-containing protein</fullName>
    </recommendedName>
</protein>
<dbReference type="EMBL" id="NIQC01000016">
    <property type="protein sequence ID" value="OWZ83542.1"/>
    <property type="molecule type" value="Genomic_DNA"/>
</dbReference>
<dbReference type="AlphaFoldDB" id="A0A226BXN8"/>
<accession>A0A226BXN8</accession>
<gene>
    <name evidence="3" type="ORF">CDO51_08030</name>
</gene>
<sequence>MVKTTNLDNLEVEVEVSGDEVLNVEIVEHNESDGISDEAFNQIPERIVEEQSTEVDSVSGATDSSVGIKEAAQDALD</sequence>
<dbReference type="Proteomes" id="UP000214588">
    <property type="component" value="Unassembled WGS sequence"/>
</dbReference>
<feature type="compositionally biased region" description="Polar residues" evidence="1">
    <location>
        <begin position="54"/>
        <end position="65"/>
    </location>
</feature>
<dbReference type="SMART" id="SM00900">
    <property type="entry name" value="FMN_bind"/>
    <property type="match status" value="1"/>
</dbReference>
<evidence type="ECO:0000313" key="4">
    <source>
        <dbReference type="Proteomes" id="UP000214588"/>
    </source>
</evidence>
<evidence type="ECO:0000259" key="2">
    <source>
        <dbReference type="SMART" id="SM00900"/>
    </source>
</evidence>
<comment type="caution">
    <text evidence="3">The sequence shown here is derived from an EMBL/GenBank/DDBJ whole genome shotgun (WGS) entry which is preliminary data.</text>
</comment>
<dbReference type="InterPro" id="IPR007329">
    <property type="entry name" value="FMN-bd"/>
</dbReference>